<dbReference type="InterPro" id="IPR051833">
    <property type="entry name" value="TC-DDR_regulator"/>
</dbReference>
<evidence type="ECO:0000256" key="1">
    <source>
        <dbReference type="ARBA" id="ARBA00004496"/>
    </source>
</evidence>
<evidence type="ECO:0000313" key="7">
    <source>
        <dbReference type="WBParaSite" id="SBAD_0000237701-mRNA-1"/>
    </source>
</evidence>
<evidence type="ECO:0000313" key="5">
    <source>
        <dbReference type="EMBL" id="VDO97077.1"/>
    </source>
</evidence>
<dbReference type="WBParaSite" id="SBAD_0000237701-mRNA-1">
    <property type="protein sequence ID" value="SBAD_0000237701-mRNA-1"/>
    <property type="gene ID" value="SBAD_0000237701"/>
</dbReference>
<keyword evidence="6" id="KW-1185">Reference proteome</keyword>
<dbReference type="EMBL" id="UZAM01007153">
    <property type="protein sequence ID" value="VDO97077.1"/>
    <property type="molecule type" value="Genomic_DNA"/>
</dbReference>
<comment type="subcellular location">
    <subcellularLocation>
        <location evidence="1">Cytoplasm</location>
    </subcellularLocation>
</comment>
<dbReference type="CDD" id="cd14277">
    <property type="entry name" value="UBA_UBP2_like"/>
    <property type="match status" value="1"/>
</dbReference>
<reference evidence="5 6" key="2">
    <citation type="submission" date="2018-11" db="EMBL/GenBank/DDBJ databases">
        <authorList>
            <consortium name="Pathogen Informatics"/>
        </authorList>
    </citation>
    <scope>NUCLEOTIDE SEQUENCE [LARGE SCALE GENOMIC DNA]</scope>
</reference>
<accession>A0A183IF77</accession>
<dbReference type="PANTHER" id="PTHR16308">
    <property type="entry name" value="UBIQUITIN ASSOCIATED PROTEIN 2-LIKE/LINGERER"/>
    <property type="match status" value="1"/>
</dbReference>
<dbReference type="AlphaFoldDB" id="A0A183IF77"/>
<evidence type="ECO:0000256" key="3">
    <source>
        <dbReference type="ARBA" id="ARBA00022553"/>
    </source>
</evidence>
<dbReference type="GO" id="GO:0005737">
    <property type="term" value="C:cytoplasm"/>
    <property type="evidence" value="ECO:0007669"/>
    <property type="project" value="UniProtKB-SubCell"/>
</dbReference>
<dbReference type="SUPFAM" id="SSF46934">
    <property type="entry name" value="UBA-like"/>
    <property type="match status" value="1"/>
</dbReference>
<dbReference type="InterPro" id="IPR009060">
    <property type="entry name" value="UBA-like_sf"/>
</dbReference>
<gene>
    <name evidence="5" type="ORF">SBAD_LOCUS2271</name>
</gene>
<dbReference type="PANTHER" id="PTHR16308:SF13">
    <property type="entry name" value="PROTEIN LINGERER"/>
    <property type="match status" value="1"/>
</dbReference>
<protein>
    <submittedName>
        <fullName evidence="7">CUE domain-containing protein</fullName>
    </submittedName>
</protein>
<evidence type="ECO:0000256" key="4">
    <source>
        <dbReference type="SAM" id="MobiDB-lite"/>
    </source>
</evidence>
<dbReference type="GO" id="GO:0005634">
    <property type="term" value="C:nucleus"/>
    <property type="evidence" value="ECO:0007669"/>
    <property type="project" value="TreeGrafter"/>
</dbReference>
<organism evidence="7">
    <name type="scientific">Soboliphyme baturini</name>
    <dbReference type="NCBI Taxonomy" id="241478"/>
    <lineage>
        <taxon>Eukaryota</taxon>
        <taxon>Metazoa</taxon>
        <taxon>Ecdysozoa</taxon>
        <taxon>Nematoda</taxon>
        <taxon>Enoplea</taxon>
        <taxon>Dorylaimia</taxon>
        <taxon>Dioctophymatida</taxon>
        <taxon>Dioctophymatoidea</taxon>
        <taxon>Soboliphymatidae</taxon>
        <taxon>Soboliphyme</taxon>
    </lineage>
</organism>
<sequence>MGKSENVSTSAKLQAPTSEQLRIAQLLNDPKGTTDPAVMREKVLKVIELTRCTESEALGALHDCDNDVEKAVDQLLEGDRQGEWIVKEGRKSRKSHYTIQENHERTGSPTLEDHRRQNEVIEIGQGRFSGNRRARGTARTFSQGPPPRFRGRGSGCKEINAWDYKTSKGAVDVRDIDEWKDSSTWDNSMAANAINVNRAGSGSILNSKIDEWSPDDWGEGDDEWVRGPRVFTASNMESKALTMVGQDTCLSDLVHSLEASSKATGNGQFCSESIDVNLLFTQKSDDSTSHVSCVPVVSEGDWSKHAADTIKSELGIGKAFAEPLDTASRMLSHESFLRYHKGIVGKIECPLDRTRLDARAASFDVAFLMMYFQAKPKNLNLEVHCCATLSI</sequence>
<dbReference type="OrthoDB" id="5918007at2759"/>
<dbReference type="Gene3D" id="1.10.8.10">
    <property type="entry name" value="DNA helicase RuvA subunit, C-terminal domain"/>
    <property type="match status" value="1"/>
</dbReference>
<dbReference type="Proteomes" id="UP000270296">
    <property type="component" value="Unassembled WGS sequence"/>
</dbReference>
<evidence type="ECO:0000313" key="6">
    <source>
        <dbReference type="Proteomes" id="UP000270296"/>
    </source>
</evidence>
<proteinExistence type="predicted"/>
<keyword evidence="3" id="KW-0597">Phosphoprotein</keyword>
<keyword evidence="2" id="KW-0963">Cytoplasm</keyword>
<reference evidence="7" key="1">
    <citation type="submission" date="2016-06" db="UniProtKB">
        <authorList>
            <consortium name="WormBaseParasite"/>
        </authorList>
    </citation>
    <scope>IDENTIFICATION</scope>
</reference>
<evidence type="ECO:0000256" key="2">
    <source>
        <dbReference type="ARBA" id="ARBA00022490"/>
    </source>
</evidence>
<feature type="region of interest" description="Disordered" evidence="4">
    <location>
        <begin position="132"/>
        <end position="153"/>
    </location>
</feature>
<name>A0A183IF77_9BILA</name>